<evidence type="ECO:0000256" key="1">
    <source>
        <dbReference type="SAM" id="MobiDB-lite"/>
    </source>
</evidence>
<dbReference type="STRING" id="112413.SAMN05421854_104314"/>
<evidence type="ECO:0000313" key="2">
    <source>
        <dbReference type="EMBL" id="SFP18678.1"/>
    </source>
</evidence>
<accession>A0A1I5NA04</accession>
<protein>
    <submittedName>
        <fullName evidence="2">Uncharacterized protein</fullName>
    </submittedName>
</protein>
<feature type="region of interest" description="Disordered" evidence="1">
    <location>
        <begin position="51"/>
        <end position="76"/>
    </location>
</feature>
<dbReference type="EMBL" id="FOWC01000004">
    <property type="protein sequence ID" value="SFP18678.1"/>
    <property type="molecule type" value="Genomic_DNA"/>
</dbReference>
<name>A0A1I5NA04_9PSEU</name>
<dbReference type="Proteomes" id="UP000199137">
    <property type="component" value="Unassembled WGS sequence"/>
</dbReference>
<sequence length="372" mass="41386">MIRIREVSVSLPLSSARSASPARESGRAVQAIRRLRSSARARLRQVGFRSGASLSADSGGGARSAGSASADASSAVRGRARSGSALSLRLRCLRRESNIPSADVSASADGILPDAVSRSGPDVPWRPDPAPRSRSLLSRVRQIRELPLAKAVLEAVRLWRARSRAAAECGRHLAAQAVRQLATFQDRLRDRWTPVWSRVEKSVVRIHAVPCLLRQIPRWGSMLRHLVWLPQLGDRLAPEQNPTMLCSLVDRMGVRQLGRRRSVRCGQAKHRPHPAGRLSCLFRRRGTECSSQQACRARPRWSGPSFRHARSTLLRPLQFETSEQCRQGCQRRAQRGPPSCSERASRRLPRQCGRLRPDRWPDEASPPGNQVR</sequence>
<feature type="region of interest" description="Disordered" evidence="1">
    <location>
        <begin position="110"/>
        <end position="130"/>
    </location>
</feature>
<evidence type="ECO:0000313" key="3">
    <source>
        <dbReference type="Proteomes" id="UP000199137"/>
    </source>
</evidence>
<feature type="region of interest" description="Disordered" evidence="1">
    <location>
        <begin position="330"/>
        <end position="372"/>
    </location>
</feature>
<gene>
    <name evidence="2" type="ORF">SAMN05421854_104314</name>
</gene>
<reference evidence="2 3" key="1">
    <citation type="submission" date="2016-10" db="EMBL/GenBank/DDBJ databases">
        <authorList>
            <person name="de Groot N.N."/>
        </authorList>
    </citation>
    <scope>NUCLEOTIDE SEQUENCE [LARGE SCALE GENOMIC DNA]</scope>
    <source>
        <strain evidence="2 3">DSM 44637</strain>
    </source>
</reference>
<feature type="compositionally biased region" description="Low complexity" evidence="1">
    <location>
        <begin position="64"/>
        <end position="76"/>
    </location>
</feature>
<proteinExistence type="predicted"/>
<dbReference type="AlphaFoldDB" id="A0A1I5NA04"/>
<organism evidence="2 3">
    <name type="scientific">Amycolatopsis rubida</name>
    <dbReference type="NCBI Taxonomy" id="112413"/>
    <lineage>
        <taxon>Bacteria</taxon>
        <taxon>Bacillati</taxon>
        <taxon>Actinomycetota</taxon>
        <taxon>Actinomycetes</taxon>
        <taxon>Pseudonocardiales</taxon>
        <taxon>Pseudonocardiaceae</taxon>
        <taxon>Amycolatopsis</taxon>
    </lineage>
</organism>